<keyword evidence="1" id="KW-0812">Transmembrane</keyword>
<keyword evidence="3" id="KW-1185">Reference proteome</keyword>
<dbReference type="EMBL" id="WHWB01034117">
    <property type="protein sequence ID" value="KAJ7413818.1"/>
    <property type="molecule type" value="Genomic_DNA"/>
</dbReference>
<evidence type="ECO:0000313" key="3">
    <source>
        <dbReference type="Proteomes" id="UP001145742"/>
    </source>
</evidence>
<proteinExistence type="predicted"/>
<organism evidence="2 3">
    <name type="scientific">Willisornis vidua</name>
    <name type="common">Xingu scale-backed antbird</name>
    <dbReference type="NCBI Taxonomy" id="1566151"/>
    <lineage>
        <taxon>Eukaryota</taxon>
        <taxon>Metazoa</taxon>
        <taxon>Chordata</taxon>
        <taxon>Craniata</taxon>
        <taxon>Vertebrata</taxon>
        <taxon>Euteleostomi</taxon>
        <taxon>Archelosauria</taxon>
        <taxon>Archosauria</taxon>
        <taxon>Dinosauria</taxon>
        <taxon>Saurischia</taxon>
        <taxon>Theropoda</taxon>
        <taxon>Coelurosauria</taxon>
        <taxon>Aves</taxon>
        <taxon>Neognathae</taxon>
        <taxon>Neoaves</taxon>
        <taxon>Telluraves</taxon>
        <taxon>Australaves</taxon>
        <taxon>Passeriformes</taxon>
        <taxon>Thamnophilidae</taxon>
        <taxon>Willisornis</taxon>
    </lineage>
</organism>
<sequence>MTKRAWTVMVKSSRRSTAPELKSVQQFTYLGSFISSDGKIDKEIDNRLVKAYRAFGKLHKRVWCNKHLKKSTKVSVYRAIVLSTLLYVSESWVIYRHQLHLLKGFHQRCLCSVLNIHWSDYVTNVSVLEQAGVTSIKAMLIRTQLHWAGHMSRMEDHHLPEITLYDELATGCRKRGALKKRYRDSLKQYLSLHHIDCHQLSTLASNQDSWRHSIPDTAASFENACRISLEEKRQCRNNHSSPISPKGTLRCAFCYQTCLSCIGPCSHQQAYSKRG</sequence>
<evidence type="ECO:0000313" key="2">
    <source>
        <dbReference type="EMBL" id="KAJ7413818.1"/>
    </source>
</evidence>
<comment type="caution">
    <text evidence="2">The sequence shown here is derived from an EMBL/GenBank/DDBJ whole genome shotgun (WGS) entry which is preliminary data.</text>
</comment>
<dbReference type="Proteomes" id="UP001145742">
    <property type="component" value="Unassembled WGS sequence"/>
</dbReference>
<name>A0ABQ9D2E6_9PASS</name>
<dbReference type="PANTHER" id="PTHR47027">
    <property type="entry name" value="REVERSE TRANSCRIPTASE DOMAIN-CONTAINING PROTEIN"/>
    <property type="match status" value="1"/>
</dbReference>
<keyword evidence="1" id="KW-1133">Transmembrane helix</keyword>
<gene>
    <name evidence="2" type="ORF">WISP_88156</name>
</gene>
<protein>
    <recommendedName>
        <fullName evidence="4">Alkylated DNA repair protein AlkB homologue 8 N-terminal domain-containing protein</fullName>
    </recommendedName>
</protein>
<reference evidence="2" key="1">
    <citation type="submission" date="2019-10" db="EMBL/GenBank/DDBJ databases">
        <authorList>
            <person name="Soares A.E.R."/>
            <person name="Aleixo A."/>
            <person name="Schneider P."/>
            <person name="Miyaki C.Y."/>
            <person name="Schneider M.P."/>
            <person name="Mello C."/>
            <person name="Vasconcelos A.T.R."/>
        </authorList>
    </citation>
    <scope>NUCLEOTIDE SEQUENCE</scope>
    <source>
        <tissue evidence="2">Muscle</tissue>
    </source>
</reference>
<feature type="transmembrane region" description="Helical" evidence="1">
    <location>
        <begin position="76"/>
        <end position="95"/>
    </location>
</feature>
<dbReference type="PANTHER" id="PTHR47027:SF30">
    <property type="entry name" value="THAP-TYPE DOMAIN-CONTAINING PROTEIN"/>
    <property type="match status" value="1"/>
</dbReference>
<evidence type="ECO:0008006" key="4">
    <source>
        <dbReference type="Google" id="ProtNLM"/>
    </source>
</evidence>
<accession>A0ABQ9D2E6</accession>
<evidence type="ECO:0000256" key="1">
    <source>
        <dbReference type="SAM" id="Phobius"/>
    </source>
</evidence>
<keyword evidence="1" id="KW-0472">Membrane</keyword>